<dbReference type="RefSeq" id="WP_055741769.1">
    <property type="nucleotide sequence ID" value="NZ_JAAIWL010000023.1"/>
</dbReference>
<evidence type="ECO:0000313" key="2">
    <source>
        <dbReference type="Proteomes" id="UP000051888"/>
    </source>
</evidence>
<name>A0A0Q3WTK1_9BACI</name>
<dbReference type="PATRIC" id="fig|157838.3.peg.4627"/>
<protein>
    <submittedName>
        <fullName evidence="1">Uncharacterized protein</fullName>
    </submittedName>
</protein>
<accession>A0A0Q3WTK1</accession>
<organism evidence="1 2">
    <name type="scientific">Heyndrickxia shackletonii</name>
    <dbReference type="NCBI Taxonomy" id="157838"/>
    <lineage>
        <taxon>Bacteria</taxon>
        <taxon>Bacillati</taxon>
        <taxon>Bacillota</taxon>
        <taxon>Bacilli</taxon>
        <taxon>Bacillales</taxon>
        <taxon>Bacillaceae</taxon>
        <taxon>Heyndrickxia</taxon>
    </lineage>
</organism>
<proteinExistence type="predicted"/>
<evidence type="ECO:0000313" key="1">
    <source>
        <dbReference type="EMBL" id="KQL51461.1"/>
    </source>
</evidence>
<sequence length="110" mass="12840">MTIGAFILEPQNDVEKYFYIPVATESFFKEFWIPAIESLGLQWTDLFVVGVEVEEEDVSTIVEELMQIKRWAEINLVDKEAREKMLERIQGIQEKLPQAFQRKDAVVFIG</sequence>
<dbReference type="AlphaFoldDB" id="A0A0Q3WTK1"/>
<dbReference type="Proteomes" id="UP000051888">
    <property type="component" value="Unassembled WGS sequence"/>
</dbReference>
<reference evidence="1 2" key="1">
    <citation type="submission" date="2015-09" db="EMBL/GenBank/DDBJ databases">
        <title>Genome sequencing project for genomic taxonomy and phylogenomics of Bacillus-like bacteria.</title>
        <authorList>
            <person name="Liu B."/>
            <person name="Wang J."/>
            <person name="Zhu Y."/>
            <person name="Liu G."/>
            <person name="Chen Q."/>
            <person name="Chen Z."/>
            <person name="Lan J."/>
            <person name="Che J."/>
            <person name="Ge C."/>
            <person name="Shi H."/>
            <person name="Pan Z."/>
            <person name="Liu X."/>
        </authorList>
    </citation>
    <scope>NUCLEOTIDE SEQUENCE [LARGE SCALE GENOMIC DNA]</scope>
    <source>
        <strain evidence="1 2">LMG 18435</strain>
    </source>
</reference>
<comment type="caution">
    <text evidence="1">The sequence shown here is derived from an EMBL/GenBank/DDBJ whole genome shotgun (WGS) entry which is preliminary data.</text>
</comment>
<dbReference type="OrthoDB" id="9799036at2"/>
<dbReference type="EMBL" id="LJJC01000006">
    <property type="protein sequence ID" value="KQL51461.1"/>
    <property type="molecule type" value="Genomic_DNA"/>
</dbReference>
<gene>
    <name evidence="1" type="ORF">AN964_21090</name>
</gene>
<keyword evidence="2" id="KW-1185">Reference proteome</keyword>